<dbReference type="RefSeq" id="WP_097373221.1">
    <property type="nucleotide sequence ID" value="NZ_JAVDPX010000003.1"/>
</dbReference>
<feature type="compositionally biased region" description="Acidic residues" evidence="1">
    <location>
        <begin position="58"/>
        <end position="69"/>
    </location>
</feature>
<reference evidence="3 4" key="1">
    <citation type="submission" date="2017-05" db="EMBL/GenBank/DDBJ databases">
        <title>Comparative genomic and metabolic analysis of manganese-oxidizing mechanisms in Celeribater manganoxidans DY25T: its adaption to the environment of polymetallic nodule.</title>
        <authorList>
            <person name="Wang X."/>
        </authorList>
    </citation>
    <scope>NUCLEOTIDE SEQUENCE [LARGE SCALE GENOMIC DNA]</scope>
    <source>
        <strain evidence="3 4">DY25</strain>
    </source>
</reference>
<evidence type="ECO:0000256" key="1">
    <source>
        <dbReference type="SAM" id="MobiDB-lite"/>
    </source>
</evidence>
<keyword evidence="2" id="KW-0472">Membrane</keyword>
<feature type="transmembrane region" description="Helical" evidence="2">
    <location>
        <begin position="29"/>
        <end position="48"/>
    </location>
</feature>
<accession>A0A291LZ28</accession>
<keyword evidence="4" id="KW-1185">Reference proteome</keyword>
<dbReference type="EMBL" id="CP021404">
    <property type="protein sequence ID" value="ATI41914.1"/>
    <property type="molecule type" value="Genomic_DNA"/>
</dbReference>
<keyword evidence="2" id="KW-1133">Transmembrane helix</keyword>
<evidence type="ECO:0000313" key="3">
    <source>
        <dbReference type="EMBL" id="ATI41914.1"/>
    </source>
</evidence>
<name>A0A291LZ28_9RHOB</name>
<sequence>MTLGIKEPLVRAAVVLFPSYGAAYLTGQMVYVVPTLAAAGILASSITFERQTSRRVDEDDDGDGEELDPEAQSSPLTSVEGDDQA</sequence>
<keyword evidence="2" id="KW-0812">Transmembrane</keyword>
<dbReference type="KEGG" id="cmag:CBW24_07805"/>
<dbReference type="AlphaFoldDB" id="A0A291LZ28"/>
<evidence type="ECO:0000313" key="4">
    <source>
        <dbReference type="Proteomes" id="UP000219050"/>
    </source>
</evidence>
<proteinExistence type="predicted"/>
<feature type="region of interest" description="Disordered" evidence="1">
    <location>
        <begin position="51"/>
        <end position="85"/>
    </location>
</feature>
<gene>
    <name evidence="3" type="ORF">CBW24_07805</name>
</gene>
<organism evidence="3 4">
    <name type="scientific">Pacificitalea manganoxidans</name>
    <dbReference type="NCBI Taxonomy" id="1411902"/>
    <lineage>
        <taxon>Bacteria</taxon>
        <taxon>Pseudomonadati</taxon>
        <taxon>Pseudomonadota</taxon>
        <taxon>Alphaproteobacteria</taxon>
        <taxon>Rhodobacterales</taxon>
        <taxon>Paracoccaceae</taxon>
        <taxon>Pacificitalea</taxon>
    </lineage>
</organism>
<protein>
    <submittedName>
        <fullName evidence="3">Uncharacterized protein</fullName>
    </submittedName>
</protein>
<evidence type="ECO:0000256" key="2">
    <source>
        <dbReference type="SAM" id="Phobius"/>
    </source>
</evidence>
<dbReference type="Proteomes" id="UP000219050">
    <property type="component" value="Chromosome"/>
</dbReference>